<organism evidence="5 6">
    <name type="scientific">Candidatus Enterococcus ferrettii</name>
    <dbReference type="NCBI Taxonomy" id="2815324"/>
    <lineage>
        <taxon>Bacteria</taxon>
        <taxon>Bacillati</taxon>
        <taxon>Bacillota</taxon>
        <taxon>Bacilli</taxon>
        <taxon>Lactobacillales</taxon>
        <taxon>Enterococcaceae</taxon>
        <taxon>Enterococcus</taxon>
    </lineage>
</organism>
<keyword evidence="6" id="KW-1185">Reference proteome</keyword>
<keyword evidence="3 5" id="KW-0067">ATP-binding</keyword>
<dbReference type="InterPro" id="IPR027417">
    <property type="entry name" value="P-loop_NTPase"/>
</dbReference>
<protein>
    <submittedName>
        <fullName evidence="5">ABC-2 type transport system ATP-binding protein</fullName>
    </submittedName>
</protein>
<dbReference type="Gene3D" id="3.40.50.300">
    <property type="entry name" value="P-loop containing nucleotide triphosphate hydrolases"/>
    <property type="match status" value="1"/>
</dbReference>
<dbReference type="InterPro" id="IPR003593">
    <property type="entry name" value="AAA+_ATPase"/>
</dbReference>
<dbReference type="EMBL" id="JAFREL020000001">
    <property type="protein sequence ID" value="MEO1769889.1"/>
    <property type="molecule type" value="Genomic_DNA"/>
</dbReference>
<evidence type="ECO:0000313" key="6">
    <source>
        <dbReference type="Proteomes" id="UP000664357"/>
    </source>
</evidence>
<comment type="caution">
    <text evidence="5">The sequence shown here is derived from an EMBL/GenBank/DDBJ whole genome shotgun (WGS) entry which is preliminary data.</text>
</comment>
<dbReference type="SMART" id="SM00382">
    <property type="entry name" value="AAA"/>
    <property type="match status" value="1"/>
</dbReference>
<dbReference type="Proteomes" id="UP000664357">
    <property type="component" value="Unassembled WGS sequence"/>
</dbReference>
<dbReference type="SUPFAM" id="SSF52540">
    <property type="entry name" value="P-loop containing nucleoside triphosphate hydrolases"/>
    <property type="match status" value="1"/>
</dbReference>
<evidence type="ECO:0000256" key="2">
    <source>
        <dbReference type="ARBA" id="ARBA00022741"/>
    </source>
</evidence>
<evidence type="ECO:0000259" key="4">
    <source>
        <dbReference type="PROSITE" id="PS50893"/>
    </source>
</evidence>
<dbReference type="InterPro" id="IPR003439">
    <property type="entry name" value="ABC_transporter-like_ATP-bd"/>
</dbReference>
<sequence>MKEELLKLKHISKAFSDKQALKDINMTLSAGEILGFLGPSGAGKTTTIKIVTGQMVQSSGEATILGSDTRRINEQIYEKIGIVTDASGVYEEFTVYENLLLFAQLLNVPKERIDHLLKRVGLVEQKKQLAGKLSKGQGQRLILARAVMHQPKVLFLDEPTSGLDPTTALEIHRLLLELKKDGMGIFLTTHNMEEASKLCDHVALLNDGKIVEFGTPQEICLRYNSKKQYRILLNTREKITLAHTVENTKKLTEWMTDDLVESIHSCEPTLENVFLTVTGRELS</sequence>
<evidence type="ECO:0000313" key="5">
    <source>
        <dbReference type="EMBL" id="MEO1769889.1"/>
    </source>
</evidence>
<accession>A0ABV0EMN6</accession>
<evidence type="ECO:0000256" key="3">
    <source>
        <dbReference type="ARBA" id="ARBA00022840"/>
    </source>
</evidence>
<dbReference type="GO" id="GO:0005524">
    <property type="term" value="F:ATP binding"/>
    <property type="evidence" value="ECO:0007669"/>
    <property type="project" value="UniProtKB-KW"/>
</dbReference>
<dbReference type="CDD" id="cd03230">
    <property type="entry name" value="ABC_DR_subfamily_A"/>
    <property type="match status" value="1"/>
</dbReference>
<feature type="domain" description="ABC transporter" evidence="4">
    <location>
        <begin position="6"/>
        <end position="232"/>
    </location>
</feature>
<dbReference type="PANTHER" id="PTHR42711">
    <property type="entry name" value="ABC TRANSPORTER ATP-BINDING PROTEIN"/>
    <property type="match status" value="1"/>
</dbReference>
<gene>
    <name evidence="5" type="ORF">JZO67_001840</name>
</gene>
<keyword evidence="2" id="KW-0547">Nucleotide-binding</keyword>
<reference evidence="5 6" key="1">
    <citation type="submission" date="2024-02" db="EMBL/GenBank/DDBJ databases">
        <title>The Genome Sequence of Enterococcus sp. DIV0159.</title>
        <authorList>
            <person name="Earl A."/>
            <person name="Manson A."/>
            <person name="Gilmore M."/>
            <person name="Sanders J."/>
            <person name="Shea T."/>
            <person name="Howe W."/>
            <person name="Livny J."/>
            <person name="Cuomo C."/>
            <person name="Neafsey D."/>
            <person name="Birren B."/>
        </authorList>
    </citation>
    <scope>NUCLEOTIDE SEQUENCE [LARGE SCALE GENOMIC DNA]</scope>
    <source>
        <strain evidence="5 6">665A</strain>
    </source>
</reference>
<keyword evidence="1" id="KW-0813">Transport</keyword>
<proteinExistence type="predicted"/>
<dbReference type="Pfam" id="PF00005">
    <property type="entry name" value="ABC_tran"/>
    <property type="match status" value="1"/>
</dbReference>
<dbReference type="PROSITE" id="PS50893">
    <property type="entry name" value="ABC_TRANSPORTER_2"/>
    <property type="match status" value="1"/>
</dbReference>
<name>A0ABV0EMN6_9ENTE</name>
<evidence type="ECO:0000256" key="1">
    <source>
        <dbReference type="ARBA" id="ARBA00022448"/>
    </source>
</evidence>
<dbReference type="InterPro" id="IPR050763">
    <property type="entry name" value="ABC_transporter_ATP-binding"/>
</dbReference>
<dbReference type="PANTHER" id="PTHR42711:SF13">
    <property type="entry name" value="ABC TRANSPORTER, ATP-BINDING PROTEIN"/>
    <property type="match status" value="1"/>
</dbReference>